<dbReference type="EMBL" id="JANBVO010000059">
    <property type="protein sequence ID" value="KAJ9132241.1"/>
    <property type="molecule type" value="Genomic_DNA"/>
</dbReference>
<feature type="active site" description="Charge relay system" evidence="6">
    <location>
        <position position="182"/>
    </location>
</feature>
<protein>
    <submittedName>
        <fullName evidence="11">Subtilisin-like proteinase Mp1</fullName>
    </submittedName>
</protein>
<organism evidence="11 12">
    <name type="scientific">Pleurostoma richardsiae</name>
    <dbReference type="NCBI Taxonomy" id="41990"/>
    <lineage>
        <taxon>Eukaryota</taxon>
        <taxon>Fungi</taxon>
        <taxon>Dikarya</taxon>
        <taxon>Ascomycota</taxon>
        <taxon>Pezizomycotina</taxon>
        <taxon>Sordariomycetes</taxon>
        <taxon>Sordariomycetidae</taxon>
        <taxon>Calosphaeriales</taxon>
        <taxon>Pleurostomataceae</taxon>
        <taxon>Pleurostoma</taxon>
    </lineage>
</organism>
<evidence type="ECO:0000256" key="8">
    <source>
        <dbReference type="SAM" id="SignalP"/>
    </source>
</evidence>
<evidence type="ECO:0000256" key="4">
    <source>
        <dbReference type="ARBA" id="ARBA00022801"/>
    </source>
</evidence>
<sequence length="396" mass="41162">MVAFQKFALLLATVLPAWCLPLQANQDVIPGKYIITLKPDSPLNTHLGWVGGVHSRSLSRSIHTGVDKIFAIQDAFKAYSGSFDDDTVAQIRNSKEVSAVEPDMIWNLNDLTTQGGAPWGLGSISHKKPNFTDYVYDSQAGTDTYAYIIDTGLLTTHVEFEGRAFLGYNAYPDSEFIDQIGHGTHTAGTIGSHAYGVSKKSTLISVKVFDTGSSSTSIVLDGYSWAVNNITSTPGRADVSVISMSLGGPKSTAFNNAIEAAYSAGVVSVVAAGNDGSDASNTSPASAANAITVGAIDVTNTKADFSNYGKVVDIFAPGVDVLSCWIGSDDASLSIDGTSMATPHVAGLVLYLKSTKGSLGSASAITAAIKDLGTKNVVRSPGSGSPNLIAYNGNGA</sequence>
<dbReference type="InterPro" id="IPR010259">
    <property type="entry name" value="S8pro/Inhibitor_I9"/>
</dbReference>
<dbReference type="PRINTS" id="PR00723">
    <property type="entry name" value="SUBTILISIN"/>
</dbReference>
<comment type="similarity">
    <text evidence="1 6 7">Belongs to the peptidase S8 family.</text>
</comment>
<evidence type="ECO:0000256" key="6">
    <source>
        <dbReference type="PROSITE-ProRule" id="PRU01240"/>
    </source>
</evidence>
<dbReference type="InterPro" id="IPR023828">
    <property type="entry name" value="Peptidase_S8_Ser-AS"/>
</dbReference>
<evidence type="ECO:0000256" key="7">
    <source>
        <dbReference type="RuleBase" id="RU003355"/>
    </source>
</evidence>
<feature type="domain" description="Inhibitor I9" evidence="10">
    <location>
        <begin position="32"/>
        <end position="108"/>
    </location>
</feature>
<dbReference type="GO" id="GO:0006508">
    <property type="term" value="P:proteolysis"/>
    <property type="evidence" value="ECO:0007669"/>
    <property type="project" value="UniProtKB-KW"/>
</dbReference>
<evidence type="ECO:0000256" key="1">
    <source>
        <dbReference type="ARBA" id="ARBA00011073"/>
    </source>
</evidence>
<feature type="domain" description="Peptidase S8/S53" evidence="9">
    <location>
        <begin position="148"/>
        <end position="369"/>
    </location>
</feature>
<dbReference type="InterPro" id="IPR050131">
    <property type="entry name" value="Peptidase_S8_subtilisin-like"/>
</dbReference>
<feature type="signal peptide" evidence="8">
    <location>
        <begin position="1"/>
        <end position="19"/>
    </location>
</feature>
<feature type="chain" id="PRO_5041398283" evidence="8">
    <location>
        <begin position="20"/>
        <end position="396"/>
    </location>
</feature>
<dbReference type="PROSITE" id="PS00136">
    <property type="entry name" value="SUBTILASE_ASP"/>
    <property type="match status" value="1"/>
</dbReference>
<keyword evidence="2 6" id="KW-0645">Protease</keyword>
<dbReference type="Pfam" id="PF05922">
    <property type="entry name" value="Inhibitor_I9"/>
    <property type="match status" value="1"/>
</dbReference>
<dbReference type="Gene3D" id="3.40.50.200">
    <property type="entry name" value="Peptidase S8/S53 domain"/>
    <property type="match status" value="1"/>
</dbReference>
<dbReference type="CDD" id="cd04077">
    <property type="entry name" value="Peptidases_S8_PCSK9_ProteinaseK_like"/>
    <property type="match status" value="1"/>
</dbReference>
<dbReference type="InterPro" id="IPR023827">
    <property type="entry name" value="Peptidase_S8_Asp-AS"/>
</dbReference>
<dbReference type="InterPro" id="IPR015500">
    <property type="entry name" value="Peptidase_S8_subtilisin-rel"/>
</dbReference>
<keyword evidence="12" id="KW-1185">Reference proteome</keyword>
<comment type="caution">
    <text evidence="11">The sequence shown here is derived from an EMBL/GenBank/DDBJ whole genome shotgun (WGS) entry which is preliminary data.</text>
</comment>
<accession>A0AA38RC55</accession>
<proteinExistence type="inferred from homology"/>
<dbReference type="Gene3D" id="3.30.70.80">
    <property type="entry name" value="Peptidase S8 propeptide/proteinase inhibitor I9"/>
    <property type="match status" value="1"/>
</dbReference>
<dbReference type="GO" id="GO:0005576">
    <property type="term" value="C:extracellular region"/>
    <property type="evidence" value="ECO:0007669"/>
    <property type="project" value="UniProtKB-ARBA"/>
</dbReference>
<evidence type="ECO:0000256" key="2">
    <source>
        <dbReference type="ARBA" id="ARBA00022670"/>
    </source>
</evidence>
<gene>
    <name evidence="11" type="ORF">NKR23_g11365</name>
</gene>
<dbReference type="PROSITE" id="PS51892">
    <property type="entry name" value="SUBTILASE"/>
    <property type="match status" value="1"/>
</dbReference>
<evidence type="ECO:0000313" key="12">
    <source>
        <dbReference type="Proteomes" id="UP001174694"/>
    </source>
</evidence>
<feature type="active site" description="Charge relay system" evidence="6">
    <location>
        <position position="339"/>
    </location>
</feature>
<dbReference type="SUPFAM" id="SSF54897">
    <property type="entry name" value="Protease propeptides/inhibitors"/>
    <property type="match status" value="1"/>
</dbReference>
<dbReference type="AlphaFoldDB" id="A0AA38RC55"/>
<evidence type="ECO:0000256" key="3">
    <source>
        <dbReference type="ARBA" id="ARBA00022729"/>
    </source>
</evidence>
<keyword evidence="4 6" id="KW-0378">Hydrolase</keyword>
<dbReference type="Pfam" id="PF00082">
    <property type="entry name" value="Peptidase_S8"/>
    <property type="match status" value="1"/>
</dbReference>
<dbReference type="InterPro" id="IPR034193">
    <property type="entry name" value="PCSK9_ProteinaseK-like"/>
</dbReference>
<keyword evidence="5 6" id="KW-0720">Serine protease</keyword>
<dbReference type="InterPro" id="IPR000209">
    <property type="entry name" value="Peptidase_S8/S53_dom"/>
</dbReference>
<dbReference type="SUPFAM" id="SSF52743">
    <property type="entry name" value="Subtilisin-like"/>
    <property type="match status" value="1"/>
</dbReference>
<evidence type="ECO:0000313" key="11">
    <source>
        <dbReference type="EMBL" id="KAJ9132241.1"/>
    </source>
</evidence>
<evidence type="ECO:0000259" key="9">
    <source>
        <dbReference type="Pfam" id="PF00082"/>
    </source>
</evidence>
<dbReference type="FunFam" id="3.40.50.200:FF:000014">
    <property type="entry name" value="Proteinase K"/>
    <property type="match status" value="1"/>
</dbReference>
<dbReference type="PANTHER" id="PTHR43806">
    <property type="entry name" value="PEPTIDASE S8"/>
    <property type="match status" value="1"/>
</dbReference>
<reference evidence="11" key="1">
    <citation type="submission" date="2022-07" db="EMBL/GenBank/DDBJ databases">
        <title>Fungi with potential for degradation of polypropylene.</title>
        <authorList>
            <person name="Gostincar C."/>
        </authorList>
    </citation>
    <scope>NUCLEOTIDE SEQUENCE</scope>
    <source>
        <strain evidence="11">EXF-13308</strain>
    </source>
</reference>
<dbReference type="PANTHER" id="PTHR43806:SF58">
    <property type="entry name" value="ALKALINE PROTEASE 1-RELATED"/>
    <property type="match status" value="1"/>
</dbReference>
<feature type="active site" description="Charge relay system" evidence="6">
    <location>
        <position position="150"/>
    </location>
</feature>
<dbReference type="Proteomes" id="UP001174694">
    <property type="component" value="Unassembled WGS sequence"/>
</dbReference>
<dbReference type="InterPro" id="IPR036852">
    <property type="entry name" value="Peptidase_S8/S53_dom_sf"/>
</dbReference>
<evidence type="ECO:0000259" key="10">
    <source>
        <dbReference type="Pfam" id="PF05922"/>
    </source>
</evidence>
<keyword evidence="3 8" id="KW-0732">Signal</keyword>
<dbReference type="InterPro" id="IPR037045">
    <property type="entry name" value="S8pro/Inhibitor_I9_sf"/>
</dbReference>
<dbReference type="PROSITE" id="PS00138">
    <property type="entry name" value="SUBTILASE_SER"/>
    <property type="match status" value="1"/>
</dbReference>
<evidence type="ECO:0000256" key="5">
    <source>
        <dbReference type="ARBA" id="ARBA00022825"/>
    </source>
</evidence>
<name>A0AA38RC55_9PEZI</name>
<dbReference type="GO" id="GO:0004252">
    <property type="term" value="F:serine-type endopeptidase activity"/>
    <property type="evidence" value="ECO:0007669"/>
    <property type="project" value="UniProtKB-UniRule"/>
</dbReference>